<dbReference type="Gene3D" id="1.10.600.10">
    <property type="entry name" value="Farnesyl Diphosphate Synthase"/>
    <property type="match status" value="1"/>
</dbReference>
<evidence type="ECO:0000256" key="6">
    <source>
        <dbReference type="RuleBase" id="RU004466"/>
    </source>
</evidence>
<dbReference type="InterPro" id="IPR008949">
    <property type="entry name" value="Isoprenoid_synthase_dom_sf"/>
</dbReference>
<sequence length="364" mass="39052">MTLISPTPAPVPALDLPRFKAAVEEVLSGFLLDRTHHATHEPDLSSLALALQQFLAAGGKRIRPTLTLVGWHIGGAHGSHRAALHLAASLELFHAFALIHDDVMDSSDTRRGQPTVHRAFAQQHGGTPQAADQYGEGAAILTGDLALIWSDQLLHQGNPTPQQLAAVLPLIDDMRTEVTLGQYLDLTLTGNPTRADVASALRVIRYKTAKYTIERPLHLGAALAGAGQHLLQALSAYALPLGEAFQLRDDLLGVFGTPATTGKPALDDLREGKATVLIALTLNRASPRQRDQLHRLLGCPTLTEDQARTARHLITSTGARDLVEDMINERYHQALTSLEEAPGLSTAGADALRLLADQAVKRSA</sequence>
<name>A0ABP6JSI3_9ACTN</name>
<reference evidence="8" key="1">
    <citation type="journal article" date="2019" name="Int. J. Syst. Evol. Microbiol.">
        <title>The Global Catalogue of Microorganisms (GCM) 10K type strain sequencing project: providing services to taxonomists for standard genome sequencing and annotation.</title>
        <authorList>
            <consortium name="The Broad Institute Genomics Platform"/>
            <consortium name="The Broad Institute Genome Sequencing Center for Infectious Disease"/>
            <person name="Wu L."/>
            <person name="Ma J."/>
        </authorList>
    </citation>
    <scope>NUCLEOTIDE SEQUENCE [LARGE SCALE GENOMIC DNA]</scope>
    <source>
        <strain evidence="8">JCM 9088</strain>
    </source>
</reference>
<protein>
    <submittedName>
        <fullName evidence="7">Polyprenyl synthetase family protein</fullName>
    </submittedName>
</protein>
<gene>
    <name evidence="7" type="ORF">GCM10010446_26250</name>
</gene>
<dbReference type="RefSeq" id="WP_344494634.1">
    <property type="nucleotide sequence ID" value="NZ_BAAAUD010000026.1"/>
</dbReference>
<evidence type="ECO:0000256" key="5">
    <source>
        <dbReference type="ARBA" id="ARBA00022842"/>
    </source>
</evidence>
<organism evidence="7 8">
    <name type="scientific">Streptomyces enissocaesilis</name>
    <dbReference type="NCBI Taxonomy" id="332589"/>
    <lineage>
        <taxon>Bacteria</taxon>
        <taxon>Bacillati</taxon>
        <taxon>Actinomycetota</taxon>
        <taxon>Actinomycetes</taxon>
        <taxon>Kitasatosporales</taxon>
        <taxon>Streptomycetaceae</taxon>
        <taxon>Streptomyces</taxon>
        <taxon>Streptomyces rochei group</taxon>
    </lineage>
</organism>
<dbReference type="PROSITE" id="PS00444">
    <property type="entry name" value="POLYPRENYL_SYNTHASE_2"/>
    <property type="match status" value="1"/>
</dbReference>
<keyword evidence="5" id="KW-0460">Magnesium</keyword>
<dbReference type="Pfam" id="PF00348">
    <property type="entry name" value="polyprenyl_synt"/>
    <property type="match status" value="1"/>
</dbReference>
<dbReference type="Proteomes" id="UP001500403">
    <property type="component" value="Unassembled WGS sequence"/>
</dbReference>
<keyword evidence="3 6" id="KW-0808">Transferase</keyword>
<proteinExistence type="inferred from homology"/>
<evidence type="ECO:0000256" key="2">
    <source>
        <dbReference type="ARBA" id="ARBA00006706"/>
    </source>
</evidence>
<keyword evidence="8" id="KW-1185">Reference proteome</keyword>
<keyword evidence="4" id="KW-0479">Metal-binding</keyword>
<dbReference type="SFLD" id="SFLDS00005">
    <property type="entry name" value="Isoprenoid_Synthase_Type_I"/>
    <property type="match status" value="1"/>
</dbReference>
<dbReference type="EMBL" id="BAAAUD010000026">
    <property type="protein sequence ID" value="GAA2939623.1"/>
    <property type="molecule type" value="Genomic_DNA"/>
</dbReference>
<accession>A0ABP6JSI3</accession>
<evidence type="ECO:0000256" key="3">
    <source>
        <dbReference type="ARBA" id="ARBA00022679"/>
    </source>
</evidence>
<evidence type="ECO:0000313" key="7">
    <source>
        <dbReference type="EMBL" id="GAA2939623.1"/>
    </source>
</evidence>
<dbReference type="SFLD" id="SFLDG01017">
    <property type="entry name" value="Polyprenyl_Transferase_Like"/>
    <property type="match status" value="1"/>
</dbReference>
<dbReference type="PANTHER" id="PTHR12001">
    <property type="entry name" value="GERANYLGERANYL PYROPHOSPHATE SYNTHASE"/>
    <property type="match status" value="1"/>
</dbReference>
<evidence type="ECO:0000256" key="1">
    <source>
        <dbReference type="ARBA" id="ARBA00001946"/>
    </source>
</evidence>
<comment type="caution">
    <text evidence="7">The sequence shown here is derived from an EMBL/GenBank/DDBJ whole genome shotgun (WGS) entry which is preliminary data.</text>
</comment>
<evidence type="ECO:0000313" key="8">
    <source>
        <dbReference type="Proteomes" id="UP001500403"/>
    </source>
</evidence>
<dbReference type="SUPFAM" id="SSF48576">
    <property type="entry name" value="Terpenoid synthases"/>
    <property type="match status" value="1"/>
</dbReference>
<dbReference type="InterPro" id="IPR000092">
    <property type="entry name" value="Polyprenyl_synt"/>
</dbReference>
<dbReference type="CDD" id="cd00685">
    <property type="entry name" value="Trans_IPPS_HT"/>
    <property type="match status" value="1"/>
</dbReference>
<dbReference type="PANTHER" id="PTHR12001:SF85">
    <property type="entry name" value="SHORT CHAIN ISOPRENYL DIPHOSPHATE SYNTHASE"/>
    <property type="match status" value="1"/>
</dbReference>
<dbReference type="PROSITE" id="PS00723">
    <property type="entry name" value="POLYPRENYL_SYNTHASE_1"/>
    <property type="match status" value="1"/>
</dbReference>
<comment type="similarity">
    <text evidence="2 6">Belongs to the FPP/GGPP synthase family.</text>
</comment>
<evidence type="ECO:0000256" key="4">
    <source>
        <dbReference type="ARBA" id="ARBA00022723"/>
    </source>
</evidence>
<comment type="cofactor">
    <cofactor evidence="1">
        <name>Mg(2+)</name>
        <dbReference type="ChEBI" id="CHEBI:18420"/>
    </cofactor>
</comment>
<dbReference type="InterPro" id="IPR033749">
    <property type="entry name" value="Polyprenyl_synt_CS"/>
</dbReference>